<evidence type="ECO:0000313" key="4">
    <source>
        <dbReference type="Proteomes" id="UP000798808"/>
    </source>
</evidence>
<evidence type="ECO:0000256" key="1">
    <source>
        <dbReference type="SAM" id="SignalP"/>
    </source>
</evidence>
<evidence type="ECO:0000259" key="2">
    <source>
        <dbReference type="SMART" id="SM00014"/>
    </source>
</evidence>
<comment type="caution">
    <text evidence="3">The sequence shown here is derived from an EMBL/GenBank/DDBJ whole genome shotgun (WGS) entry which is preliminary data.</text>
</comment>
<sequence>MQKVTLVLLLFVCTFTHQAYAQPGAGSLQTETGRERMKIKKFIVPGSLIILGSALSGSRLENEIKTSFHDGTENAIDFQLPIDDLIQYTPVVTLYTADLLGAKAKNHWFDQTKYLAIVNIITAGITHAGKNLIDKDRPNGHSKAFPSGHTSFSFTNAAVLYEEFKDSSPALAWSGYGSTTLVGGLRIVNNRHWISDVMVGAGVGILVTKLVYHFEPLKNWNPFKKSREITLLPTLNNNQVGMYFKLEF</sequence>
<name>A0ABW9RRD2_9BACT</name>
<dbReference type="SUPFAM" id="SSF48317">
    <property type="entry name" value="Acid phosphatase/Vanadium-dependent haloperoxidase"/>
    <property type="match status" value="1"/>
</dbReference>
<dbReference type="EMBL" id="SMLW01000572">
    <property type="protein sequence ID" value="MTI26261.1"/>
    <property type="molecule type" value="Genomic_DNA"/>
</dbReference>
<feature type="domain" description="Phosphatidic acid phosphatase type 2/haloperoxidase" evidence="2">
    <location>
        <begin position="112"/>
        <end position="212"/>
    </location>
</feature>
<feature type="signal peptide" evidence="1">
    <location>
        <begin position="1"/>
        <end position="21"/>
    </location>
</feature>
<dbReference type="CDD" id="cd03394">
    <property type="entry name" value="PAP2_like_5"/>
    <property type="match status" value="1"/>
</dbReference>
<dbReference type="Pfam" id="PF01569">
    <property type="entry name" value="PAP2"/>
    <property type="match status" value="1"/>
</dbReference>
<keyword evidence="1" id="KW-0732">Signal</keyword>
<gene>
    <name evidence="3" type="ORF">E1163_14985</name>
</gene>
<accession>A0ABW9RRD2</accession>
<keyword evidence="4" id="KW-1185">Reference proteome</keyword>
<dbReference type="Gene3D" id="1.20.144.10">
    <property type="entry name" value="Phosphatidic acid phosphatase type 2/haloperoxidase"/>
    <property type="match status" value="1"/>
</dbReference>
<evidence type="ECO:0000313" key="3">
    <source>
        <dbReference type="EMBL" id="MTI26261.1"/>
    </source>
</evidence>
<dbReference type="Proteomes" id="UP000798808">
    <property type="component" value="Unassembled WGS sequence"/>
</dbReference>
<organism evidence="3 4">
    <name type="scientific">Fulvivirga kasyanovii</name>
    <dbReference type="NCBI Taxonomy" id="396812"/>
    <lineage>
        <taxon>Bacteria</taxon>
        <taxon>Pseudomonadati</taxon>
        <taxon>Bacteroidota</taxon>
        <taxon>Cytophagia</taxon>
        <taxon>Cytophagales</taxon>
        <taxon>Fulvivirgaceae</taxon>
        <taxon>Fulvivirga</taxon>
    </lineage>
</organism>
<dbReference type="InterPro" id="IPR000326">
    <property type="entry name" value="PAP2/HPO"/>
</dbReference>
<proteinExistence type="predicted"/>
<feature type="chain" id="PRO_5047385849" evidence="1">
    <location>
        <begin position="22"/>
        <end position="248"/>
    </location>
</feature>
<reference evidence="3 4" key="1">
    <citation type="submission" date="2019-02" db="EMBL/GenBank/DDBJ databases">
        <authorList>
            <person name="Goldberg S.R."/>
            <person name="Haltli B.A."/>
            <person name="Correa H."/>
            <person name="Russell K.G."/>
        </authorList>
    </citation>
    <scope>NUCLEOTIDE SEQUENCE [LARGE SCALE GENOMIC DNA]</scope>
    <source>
        <strain evidence="3 4">JCM 16186</strain>
    </source>
</reference>
<dbReference type="InterPro" id="IPR036938">
    <property type="entry name" value="PAP2/HPO_sf"/>
</dbReference>
<dbReference type="SMART" id="SM00014">
    <property type="entry name" value="acidPPc"/>
    <property type="match status" value="1"/>
</dbReference>
<protein>
    <submittedName>
        <fullName evidence="3">Phosphatase PAP2 family protein</fullName>
    </submittedName>
</protein>